<feature type="chain" id="PRO_5035182795" description="Secreted protein" evidence="1">
    <location>
        <begin position="29"/>
        <end position="169"/>
    </location>
</feature>
<gene>
    <name evidence="2" type="ORF">Pta02_62720</name>
</gene>
<evidence type="ECO:0000313" key="2">
    <source>
        <dbReference type="EMBL" id="GII04264.1"/>
    </source>
</evidence>
<evidence type="ECO:0000256" key="1">
    <source>
        <dbReference type="SAM" id="SignalP"/>
    </source>
</evidence>
<proteinExistence type="predicted"/>
<sequence>MELRKAGKIALFSTVVLLAGGTGAVAQAEAPRTWSTQAEPGPALGGPVQFYTGNRRVVLDGLMGTTVFTARVPAGSYLVDAQVQVLPSGGARGEFVADCTLSAIHGYGVNTSSTSHRMVMELHNAFTATGDLDVMIRCNGGAADKSFAVETGLITVTVQKVSQVTITRF</sequence>
<accession>A0A8J3TBB1</accession>
<protein>
    <recommendedName>
        <fullName evidence="4">Secreted protein</fullName>
    </recommendedName>
</protein>
<dbReference type="AlphaFoldDB" id="A0A8J3TBB1"/>
<dbReference type="RefSeq" id="WP_203878520.1">
    <property type="nucleotide sequence ID" value="NZ_BOOK01000048.1"/>
</dbReference>
<evidence type="ECO:0000313" key="3">
    <source>
        <dbReference type="Proteomes" id="UP000634476"/>
    </source>
</evidence>
<name>A0A8J3TBB1_9ACTN</name>
<keyword evidence="3" id="KW-1185">Reference proteome</keyword>
<reference evidence="2" key="1">
    <citation type="submission" date="2021-01" db="EMBL/GenBank/DDBJ databases">
        <title>Whole genome shotgun sequence of Planobispora takensis NBRC 109077.</title>
        <authorList>
            <person name="Komaki H."/>
            <person name="Tamura T."/>
        </authorList>
    </citation>
    <scope>NUCLEOTIDE SEQUENCE</scope>
    <source>
        <strain evidence="2">NBRC 109077</strain>
    </source>
</reference>
<organism evidence="2 3">
    <name type="scientific">Planobispora takensis</name>
    <dbReference type="NCBI Taxonomy" id="1367882"/>
    <lineage>
        <taxon>Bacteria</taxon>
        <taxon>Bacillati</taxon>
        <taxon>Actinomycetota</taxon>
        <taxon>Actinomycetes</taxon>
        <taxon>Streptosporangiales</taxon>
        <taxon>Streptosporangiaceae</taxon>
        <taxon>Planobispora</taxon>
    </lineage>
</organism>
<dbReference type="Proteomes" id="UP000634476">
    <property type="component" value="Unassembled WGS sequence"/>
</dbReference>
<evidence type="ECO:0008006" key="4">
    <source>
        <dbReference type="Google" id="ProtNLM"/>
    </source>
</evidence>
<keyword evidence="1" id="KW-0732">Signal</keyword>
<comment type="caution">
    <text evidence="2">The sequence shown here is derived from an EMBL/GenBank/DDBJ whole genome shotgun (WGS) entry which is preliminary data.</text>
</comment>
<feature type="signal peptide" evidence="1">
    <location>
        <begin position="1"/>
        <end position="28"/>
    </location>
</feature>
<dbReference type="EMBL" id="BOOK01000048">
    <property type="protein sequence ID" value="GII04264.1"/>
    <property type="molecule type" value="Genomic_DNA"/>
</dbReference>